<dbReference type="EMBL" id="QKZN01000015">
    <property type="protein sequence ID" value="PZX22408.1"/>
    <property type="molecule type" value="Genomic_DNA"/>
</dbReference>
<keyword evidence="1" id="KW-0812">Transmembrane</keyword>
<keyword evidence="1" id="KW-1133">Transmembrane helix</keyword>
<reference evidence="3" key="1">
    <citation type="submission" date="2018-06" db="EMBL/GenBank/DDBJ databases">
        <title>Genomic Encyclopedia of Type Strains, Phase IV (KMG-V): Genome sequencing to study the core and pangenomes of soil and plant-associated prokaryotes.</title>
        <authorList>
            <person name="Whitman W."/>
        </authorList>
    </citation>
    <scope>NUCLEOTIDE SEQUENCE [LARGE SCALE GENOMIC DNA]</scope>
    <source>
        <strain evidence="3">MLR2-44</strain>
    </source>
</reference>
<feature type="transmembrane region" description="Helical" evidence="1">
    <location>
        <begin position="21"/>
        <end position="45"/>
    </location>
</feature>
<dbReference type="Pfam" id="PF09977">
    <property type="entry name" value="Tad_C"/>
    <property type="match status" value="1"/>
</dbReference>
<dbReference type="Proteomes" id="UP000249638">
    <property type="component" value="Unassembled WGS sequence"/>
</dbReference>
<accession>A0A2W7NQV9</accession>
<feature type="domain" description="DUF2134" evidence="2">
    <location>
        <begin position="60"/>
        <end position="177"/>
    </location>
</feature>
<evidence type="ECO:0000313" key="3">
    <source>
        <dbReference type="EMBL" id="PZX22408.1"/>
    </source>
</evidence>
<protein>
    <submittedName>
        <fullName evidence="3">Membrane protein</fullName>
    </submittedName>
</protein>
<keyword evidence="1" id="KW-0472">Membrane</keyword>
<evidence type="ECO:0000259" key="2">
    <source>
        <dbReference type="Pfam" id="PF09977"/>
    </source>
</evidence>
<comment type="caution">
    <text evidence="3">The sequence shown here is derived from an EMBL/GenBank/DDBJ whole genome shotgun (WGS) entry which is preliminary data.</text>
</comment>
<sequence length="568" mass="58170">MSLRQPPVPRTRRSARGAVSVMAAVLIATVAIAALVSIDVGHVFMRQRQLQNMVDLAAMSAAQQLKRADSPTMATPDQTNLNNAVLGTVANISAKNGYPAGSALGCGEATGGKADAMMACLGMWDPAVNAAPRHFTSTYTADKESPNAVRVQATQTVPILFVLPGGAGRQLYAEAVASGSPPVASFSLGSGVLTADTAKSVLAPLLGNALAASIDWNGLLNTTVTLDQLRIQAKAGTVQGLLGTTVALADFYALILEAAGRNRVVDAWVLNVPAKLGAAAATVRLDQLLDLDLLAPTGSSAAQVGLNVAQLILAGAQVASANAALSATVPVPALPLGLGGATASLKVISPPVTAVGPARQLSDGSWQTSANTSQVSLKVSAEINVGALAPLANIKLNLPLHISVGKARANLKALQCAARPEDRLAILEVKPSVLTVCMTDQCTASKVSIGQASALTIPLLDLVVVDDPKTRSIGQEVTDVALAPGGHKSLQSDTPLTGILTQVLALKVAPEVMGVQVLPTMDFSAILLPVIAPLDTLLTSLLLSLGIRLGNADLWVHSIDCNNAELVY</sequence>
<keyword evidence="4" id="KW-1185">Reference proteome</keyword>
<organism evidence="3 4">
    <name type="scientific">Cupriavidus phytorum</name>
    <dbReference type="NCBI Taxonomy" id="3024399"/>
    <lineage>
        <taxon>Bacteria</taxon>
        <taxon>Pseudomonadati</taxon>
        <taxon>Pseudomonadota</taxon>
        <taxon>Betaproteobacteria</taxon>
        <taxon>Burkholderiales</taxon>
        <taxon>Burkholderiaceae</taxon>
        <taxon>Cupriavidus</taxon>
    </lineage>
</organism>
<dbReference type="InterPro" id="IPR018705">
    <property type="entry name" value="DUF2134_membrane"/>
</dbReference>
<evidence type="ECO:0000313" key="4">
    <source>
        <dbReference type="Proteomes" id="UP000249638"/>
    </source>
</evidence>
<name>A0A2W7NQV9_9BURK</name>
<dbReference type="AlphaFoldDB" id="A0A2W7NQV9"/>
<gene>
    <name evidence="3" type="ORF">C7416_11538</name>
</gene>
<evidence type="ECO:0000256" key="1">
    <source>
        <dbReference type="SAM" id="Phobius"/>
    </source>
</evidence>
<proteinExistence type="predicted"/>